<gene>
    <name evidence="1" type="ORF">VW23_023235</name>
</gene>
<dbReference type="Proteomes" id="UP000095463">
    <property type="component" value="Unassembled WGS sequence"/>
</dbReference>
<protein>
    <recommendedName>
        <fullName evidence="3">GAF domain-containing protein</fullName>
    </recommendedName>
</protein>
<dbReference type="InterPro" id="IPR029016">
    <property type="entry name" value="GAF-like_dom_sf"/>
</dbReference>
<dbReference type="SUPFAM" id="SSF55781">
    <property type="entry name" value="GAF domain-like"/>
    <property type="match status" value="1"/>
</dbReference>
<evidence type="ECO:0000313" key="2">
    <source>
        <dbReference type="Proteomes" id="UP000095463"/>
    </source>
</evidence>
<accession>A0A1E5XN61</accession>
<reference evidence="1 2" key="1">
    <citation type="journal article" date="2015" name="Genome Announc.">
        <title>Genome Assemblies of Three Soil-Associated Devosia species: D. insulae, D. limi, and D. soli.</title>
        <authorList>
            <person name="Hassan Y.I."/>
            <person name="Lepp D."/>
            <person name="Zhou T."/>
        </authorList>
    </citation>
    <scope>NUCLEOTIDE SEQUENCE [LARGE SCALE GENOMIC DNA]</scope>
    <source>
        <strain evidence="1 2">DS-56</strain>
    </source>
</reference>
<proteinExistence type="predicted"/>
<keyword evidence="2" id="KW-1185">Reference proteome</keyword>
<dbReference type="Gene3D" id="3.30.450.40">
    <property type="match status" value="1"/>
</dbReference>
<sequence>MFDFVAGLIGEAIGSKLTTATLFDVPAGRLRRLYTQNATAYAVGGFKPIPDNQWTETLIRRQQIYTALSLEAIAVDFADWQLIGSLGCESIANLPIVVGGQTIGAFNLLHEAGYYTAERLARVDEVMPFATMAYLAAVFGERGAT</sequence>
<evidence type="ECO:0008006" key="3">
    <source>
        <dbReference type="Google" id="ProtNLM"/>
    </source>
</evidence>
<dbReference type="EMBL" id="LAJE02000236">
    <property type="protein sequence ID" value="OEO30056.1"/>
    <property type="molecule type" value="Genomic_DNA"/>
</dbReference>
<dbReference type="AlphaFoldDB" id="A0A1E5XN61"/>
<evidence type="ECO:0000313" key="1">
    <source>
        <dbReference type="EMBL" id="OEO30056.1"/>
    </source>
</evidence>
<comment type="caution">
    <text evidence="1">The sequence shown here is derived from an EMBL/GenBank/DDBJ whole genome shotgun (WGS) entry which is preliminary data.</text>
</comment>
<organism evidence="1 2">
    <name type="scientific">Devosia insulae DS-56</name>
    <dbReference type="NCBI Taxonomy" id="1116389"/>
    <lineage>
        <taxon>Bacteria</taxon>
        <taxon>Pseudomonadati</taxon>
        <taxon>Pseudomonadota</taxon>
        <taxon>Alphaproteobacteria</taxon>
        <taxon>Hyphomicrobiales</taxon>
        <taxon>Devosiaceae</taxon>
        <taxon>Devosia</taxon>
    </lineage>
</organism>
<name>A0A1E5XN61_9HYPH</name>